<sequence length="389" mass="42610">MDFVAFVRNDNDAAAVMDLKTSADGDYVFYTKQPISALFDDPDPTPSTKENSTGPLAGAITAVNVTDPENPTIAGTFAHDTGFHNCWHHEIGGTDYLFAIKDIELDGTSGVYVFEFDQTTGVLELVNTWNQQGNFAGGNVTGGDTYIHDIVVQDDSRLEKPVGYLSYWNAGVYALDLSTPTNISVLGHFTMSNAHYAEPAPTYFDGKRILVAGHEYPSDQYGHSGHVKLLDADGLDDGYTKGEDNIVELDHWEWRDDVSYDGTYTFSPHNFTVTEGQWVHVGHYHGGTRFLRIDTENWSLTEKGYFQAAKDVPEESKVVGLNHAAPFTWTAVTQNGVTYAADINTGVYALRYKPDTSMSGLGWAAGGLALAGLASRYGDRVRDELGADR</sequence>
<name>A0AAV3UQD2_9EURY</name>
<organism evidence="1 2">
    <name type="scientific">Haladaptatus pallidirubidus</name>
    <dbReference type="NCBI Taxonomy" id="1008152"/>
    <lineage>
        <taxon>Archaea</taxon>
        <taxon>Methanobacteriati</taxon>
        <taxon>Methanobacteriota</taxon>
        <taxon>Stenosarchaea group</taxon>
        <taxon>Halobacteria</taxon>
        <taxon>Halobacteriales</taxon>
        <taxon>Haladaptataceae</taxon>
        <taxon>Haladaptatus</taxon>
    </lineage>
</organism>
<evidence type="ECO:0000313" key="1">
    <source>
        <dbReference type="EMBL" id="GAA5063356.1"/>
    </source>
</evidence>
<dbReference type="RefSeq" id="WP_227777206.1">
    <property type="nucleotide sequence ID" value="NZ_BAABKX010000026.1"/>
</dbReference>
<dbReference type="GeneID" id="68615913"/>
<keyword evidence="2" id="KW-1185">Reference proteome</keyword>
<gene>
    <name evidence="1" type="ORF">GCM10025751_51740</name>
</gene>
<dbReference type="Proteomes" id="UP001501729">
    <property type="component" value="Unassembled WGS sequence"/>
</dbReference>
<proteinExistence type="predicted"/>
<reference evidence="1 2" key="1">
    <citation type="journal article" date="2019" name="Int. J. Syst. Evol. Microbiol.">
        <title>The Global Catalogue of Microorganisms (GCM) 10K type strain sequencing project: providing services to taxonomists for standard genome sequencing and annotation.</title>
        <authorList>
            <consortium name="The Broad Institute Genomics Platform"/>
            <consortium name="The Broad Institute Genome Sequencing Center for Infectious Disease"/>
            <person name="Wu L."/>
            <person name="Ma J."/>
        </authorList>
    </citation>
    <scope>NUCLEOTIDE SEQUENCE [LARGE SCALE GENOMIC DNA]</scope>
    <source>
        <strain evidence="1 2">JCM 17504</strain>
    </source>
</reference>
<evidence type="ECO:0000313" key="2">
    <source>
        <dbReference type="Proteomes" id="UP001501729"/>
    </source>
</evidence>
<dbReference type="EMBL" id="BAABKX010000026">
    <property type="protein sequence ID" value="GAA5063356.1"/>
    <property type="molecule type" value="Genomic_DNA"/>
</dbReference>
<comment type="caution">
    <text evidence="1">The sequence shown here is derived from an EMBL/GenBank/DDBJ whole genome shotgun (WGS) entry which is preliminary data.</text>
</comment>
<accession>A0AAV3UQD2</accession>
<protein>
    <submittedName>
        <fullName evidence="1">Uncharacterized protein</fullName>
    </submittedName>
</protein>
<dbReference type="AlphaFoldDB" id="A0AAV3UQD2"/>